<evidence type="ECO:0000256" key="1">
    <source>
        <dbReference type="SAM" id="MobiDB-lite"/>
    </source>
</evidence>
<proteinExistence type="predicted"/>
<dbReference type="Proteomes" id="UP000770661">
    <property type="component" value="Unassembled WGS sequence"/>
</dbReference>
<organism evidence="2 3">
    <name type="scientific">Chionoecetes opilio</name>
    <name type="common">Atlantic snow crab</name>
    <name type="synonym">Cancer opilio</name>
    <dbReference type="NCBI Taxonomy" id="41210"/>
    <lineage>
        <taxon>Eukaryota</taxon>
        <taxon>Metazoa</taxon>
        <taxon>Ecdysozoa</taxon>
        <taxon>Arthropoda</taxon>
        <taxon>Crustacea</taxon>
        <taxon>Multicrustacea</taxon>
        <taxon>Malacostraca</taxon>
        <taxon>Eumalacostraca</taxon>
        <taxon>Eucarida</taxon>
        <taxon>Decapoda</taxon>
        <taxon>Pleocyemata</taxon>
        <taxon>Brachyura</taxon>
        <taxon>Eubrachyura</taxon>
        <taxon>Majoidea</taxon>
        <taxon>Majidae</taxon>
        <taxon>Chionoecetes</taxon>
    </lineage>
</organism>
<sequence>MVLSSSNLYNLPHHIKGTGQIICRRLSLALEAHLDQFNSYDSTSVPVAFVLGGGAVAGNMLVTSQQDASHPVPDTNTPSSSSPAPSSSPSPAPFAPVRRGARRQAAVKAPLTIKTYNKFQVLGEMKEDVHETRLIGDSILRGQLVEFCGRVRDQGSASVSQSKLDGTLQPAMTFKRTPTKTSLCHPCRNNDCTIADLEILDKGSCSLNAALHLSPFHLSPSLPPVNPQCTGTSGHKNFPTPGTRPTRSLGGGHGKAAPPLKITLESTVLVLRVATLGGCRNPAGVALPALYLGEIPQAPRHPTVSMIGRTPGSNRAGGSGGRGLQHPPSRARRWICPPPSVRGCTRHPEGGRL</sequence>
<dbReference type="OrthoDB" id="10072345at2759"/>
<feature type="region of interest" description="Disordered" evidence="1">
    <location>
        <begin position="308"/>
        <end position="353"/>
    </location>
</feature>
<name>A0A8J4YAG9_CHIOP</name>
<protein>
    <submittedName>
        <fullName evidence="2">Uncharacterized protein</fullName>
    </submittedName>
</protein>
<evidence type="ECO:0000313" key="3">
    <source>
        <dbReference type="Proteomes" id="UP000770661"/>
    </source>
</evidence>
<reference evidence="2" key="1">
    <citation type="submission" date="2020-07" db="EMBL/GenBank/DDBJ databases">
        <title>The High-quality genome of the commercially important snow crab, Chionoecetes opilio.</title>
        <authorList>
            <person name="Jeong J.-H."/>
            <person name="Ryu S."/>
        </authorList>
    </citation>
    <scope>NUCLEOTIDE SEQUENCE</scope>
    <source>
        <strain evidence="2">MADBK_172401_WGS</strain>
        <tissue evidence="2">Digestive gland</tissue>
    </source>
</reference>
<gene>
    <name evidence="2" type="ORF">GWK47_053676</name>
</gene>
<feature type="region of interest" description="Disordered" evidence="1">
    <location>
        <begin position="233"/>
        <end position="255"/>
    </location>
</feature>
<evidence type="ECO:0000313" key="2">
    <source>
        <dbReference type="EMBL" id="KAG0717815.1"/>
    </source>
</evidence>
<dbReference type="AlphaFoldDB" id="A0A8J4YAG9"/>
<keyword evidence="3" id="KW-1185">Reference proteome</keyword>
<dbReference type="EMBL" id="JACEEZ010017054">
    <property type="protein sequence ID" value="KAG0717815.1"/>
    <property type="molecule type" value="Genomic_DNA"/>
</dbReference>
<comment type="caution">
    <text evidence="2">The sequence shown here is derived from an EMBL/GenBank/DDBJ whole genome shotgun (WGS) entry which is preliminary data.</text>
</comment>
<accession>A0A8J4YAG9</accession>
<feature type="region of interest" description="Disordered" evidence="1">
    <location>
        <begin position="66"/>
        <end position="101"/>
    </location>
</feature>